<dbReference type="AlphaFoldDB" id="A0A1I3ZXA6"/>
<gene>
    <name evidence="1" type="ORF">SAMN05421835_12287</name>
</gene>
<dbReference type="STRING" id="115433.SAMN05421835_12287"/>
<dbReference type="Gene3D" id="3.40.1490.10">
    <property type="entry name" value="Bit1"/>
    <property type="match status" value="1"/>
</dbReference>
<protein>
    <submittedName>
        <fullName evidence="1">Uncharacterized protein</fullName>
    </submittedName>
</protein>
<evidence type="ECO:0000313" key="2">
    <source>
        <dbReference type="Proteomes" id="UP000199025"/>
    </source>
</evidence>
<keyword evidence="2" id="KW-1185">Reference proteome</keyword>
<dbReference type="EMBL" id="FORP01000022">
    <property type="protein sequence ID" value="SFK48752.1"/>
    <property type="molecule type" value="Genomic_DNA"/>
</dbReference>
<dbReference type="InterPro" id="IPR018988">
    <property type="entry name" value="DUF2000"/>
</dbReference>
<organism evidence="1 2">
    <name type="scientific">Amycolatopsis sacchari</name>
    <dbReference type="NCBI Taxonomy" id="115433"/>
    <lineage>
        <taxon>Bacteria</taxon>
        <taxon>Bacillati</taxon>
        <taxon>Actinomycetota</taxon>
        <taxon>Actinomycetes</taxon>
        <taxon>Pseudonocardiales</taxon>
        <taxon>Pseudonocardiaceae</taxon>
        <taxon>Amycolatopsis</taxon>
    </lineage>
</organism>
<proteinExistence type="predicted"/>
<evidence type="ECO:0000313" key="1">
    <source>
        <dbReference type="EMBL" id="SFK48752.1"/>
    </source>
</evidence>
<sequence length="216" mass="22293">MIEADVRRGAGTRTAKVKWVIVADQSLGPGLVANATACLGASVAAVFPGLVGEPVEDGSGQAHPGLPWSGCSILGGDAAKVREIRTKAMSKEGLFVADMSKHAQASRNYEEYRAAVGGGEEADLSYYAVSLVGPRNRSTSWSEASHCCGDPRGWLGVVWGSAGAPRFGCGGSASGWRGKRPRLPDRGLPAAPIGSGRFLADSPACRGLWGGLASLR</sequence>
<dbReference type="Pfam" id="PF09391">
    <property type="entry name" value="DUF2000"/>
    <property type="match status" value="1"/>
</dbReference>
<dbReference type="Proteomes" id="UP000199025">
    <property type="component" value="Unassembled WGS sequence"/>
</dbReference>
<reference evidence="1 2" key="1">
    <citation type="submission" date="2016-10" db="EMBL/GenBank/DDBJ databases">
        <authorList>
            <person name="de Groot N.N."/>
        </authorList>
    </citation>
    <scope>NUCLEOTIDE SEQUENCE [LARGE SCALE GENOMIC DNA]</scope>
    <source>
        <strain evidence="1 2">DSM 44468</strain>
    </source>
</reference>
<name>A0A1I3ZXA6_9PSEU</name>
<accession>A0A1I3ZXA6</accession>
<dbReference type="SUPFAM" id="SSF102462">
    <property type="entry name" value="Peptidyl-tRNA hydrolase II"/>
    <property type="match status" value="1"/>
</dbReference>
<dbReference type="InterPro" id="IPR023476">
    <property type="entry name" value="Pep_tRNA_hydro_II_dom_sf"/>
</dbReference>